<dbReference type="SUPFAM" id="SSF54427">
    <property type="entry name" value="NTF2-like"/>
    <property type="match status" value="1"/>
</dbReference>
<dbReference type="OrthoDB" id="5676998at2"/>
<evidence type="ECO:0000313" key="1">
    <source>
        <dbReference type="EMBL" id="CAB3743594.1"/>
    </source>
</evidence>
<proteinExistence type="predicted"/>
<sequence>MDTTRELSAIGKTIQDYFDGMHLGDTKLLRMAFHPHAYLFGYYQGPFSRFSLEEWMEEVESTPKPAESGEAFDMRIVSTDVTGRVAMTKVVVLYEGLRFTDYLTLIKFEDDWKIINKAYHHE</sequence>
<reference evidence="1 4" key="2">
    <citation type="submission" date="2020-04" db="EMBL/GenBank/DDBJ databases">
        <authorList>
            <person name="De Canck E."/>
        </authorList>
    </citation>
    <scope>NUCLEOTIDE SEQUENCE [LARGE SCALE GENOMIC DNA]</scope>
    <source>
        <strain evidence="1 4">LMG 27174</strain>
    </source>
</reference>
<dbReference type="EMBL" id="CADIJZ010000059">
    <property type="protein sequence ID" value="CAB3743594.1"/>
    <property type="molecule type" value="Genomic_DNA"/>
</dbReference>
<dbReference type="Pfam" id="PF12893">
    <property type="entry name" value="Lumazine_bd_2"/>
    <property type="match status" value="1"/>
</dbReference>
<dbReference type="Gene3D" id="3.10.450.50">
    <property type="match status" value="1"/>
</dbReference>
<gene>
    <name evidence="2" type="ORF">C0Z16_35810</name>
    <name evidence="1" type="ORF">LMG27174_07015</name>
</gene>
<organism evidence="1 4">
    <name type="scientific">Paraburkholderia rhynchosiae</name>
    <dbReference type="NCBI Taxonomy" id="487049"/>
    <lineage>
        <taxon>Bacteria</taxon>
        <taxon>Pseudomonadati</taxon>
        <taxon>Pseudomonadota</taxon>
        <taxon>Betaproteobacteria</taxon>
        <taxon>Burkholderiales</taxon>
        <taxon>Burkholderiaceae</taxon>
        <taxon>Paraburkholderia</taxon>
    </lineage>
</organism>
<name>A0A2N7VNJ4_9BURK</name>
<keyword evidence="3" id="KW-1185">Reference proteome</keyword>
<evidence type="ECO:0000313" key="4">
    <source>
        <dbReference type="Proteomes" id="UP000494205"/>
    </source>
</evidence>
<evidence type="ECO:0000313" key="2">
    <source>
        <dbReference type="EMBL" id="PMS18710.1"/>
    </source>
</evidence>
<dbReference type="Proteomes" id="UP000235659">
    <property type="component" value="Unassembled WGS sequence"/>
</dbReference>
<protein>
    <submittedName>
        <fullName evidence="2">Nuclear transport factor 2 family protein</fullName>
    </submittedName>
</protein>
<dbReference type="Proteomes" id="UP000494205">
    <property type="component" value="Unassembled WGS sequence"/>
</dbReference>
<dbReference type="InterPro" id="IPR032710">
    <property type="entry name" value="NTF2-like_dom_sf"/>
</dbReference>
<dbReference type="RefSeq" id="WP_102636692.1">
    <property type="nucleotide sequence ID" value="NZ_CADIJZ010000059.1"/>
</dbReference>
<dbReference type="EMBL" id="PNXY01000064">
    <property type="protein sequence ID" value="PMS18710.1"/>
    <property type="molecule type" value="Genomic_DNA"/>
</dbReference>
<accession>A0A2N7VNJ4</accession>
<dbReference type="InterPro" id="IPR039437">
    <property type="entry name" value="FrzH/put_lumazine-bd"/>
</dbReference>
<evidence type="ECO:0000313" key="3">
    <source>
        <dbReference type="Proteomes" id="UP000235659"/>
    </source>
</evidence>
<reference evidence="2 3" key="1">
    <citation type="submission" date="2018-01" db="EMBL/GenBank/DDBJ databases">
        <title>Whole genome analyses suggest that Burkholderia sensu lato contains two further novel genera in the rhizoxinica-symbiotica group Mycetohabitans gen. nov., and Trinickia gen. nov.: implications for the evolution of diazotrophy and nodulation in the Burkholderiaceae.</title>
        <authorList>
            <person name="Estrada-de los Santos P."/>
            <person name="Palmer M."/>
            <person name="Chavez-Ramirez B."/>
            <person name="Beukes C."/>
            <person name="Steenkamp E.T."/>
            <person name="Hirsch A.M."/>
            <person name="Manyaka P."/>
            <person name="Maluk M."/>
            <person name="Lafos M."/>
            <person name="Crook M."/>
            <person name="Gross E."/>
            <person name="Simon M.F."/>
            <person name="Bueno dos Reis Junior F."/>
            <person name="Poole P.S."/>
            <person name="Venter S.N."/>
            <person name="James E.K."/>
        </authorList>
    </citation>
    <scope>NUCLEOTIDE SEQUENCE [LARGE SCALE GENOMIC DNA]</scope>
    <source>
        <strain evidence="2 3">WSM 3937</strain>
    </source>
</reference>
<dbReference type="AlphaFoldDB" id="A0A2N7VNJ4"/>